<accession>A0A150MC05</accession>
<dbReference type="RefSeq" id="WP_061568116.1">
    <property type="nucleotide sequence ID" value="NZ_LQYT01000013.1"/>
</dbReference>
<dbReference type="GO" id="GO:0016757">
    <property type="term" value="F:glycosyltransferase activity"/>
    <property type="evidence" value="ECO:0007669"/>
    <property type="project" value="InterPro"/>
</dbReference>
<dbReference type="Proteomes" id="UP000075683">
    <property type="component" value="Unassembled WGS sequence"/>
</dbReference>
<dbReference type="Gene3D" id="3.40.50.2000">
    <property type="entry name" value="Glycogen Phosphorylase B"/>
    <property type="match status" value="2"/>
</dbReference>
<dbReference type="InterPro" id="IPR001296">
    <property type="entry name" value="Glyco_trans_1"/>
</dbReference>
<sequence>MSKIYILLFDIYGVGGTVRTIVNTANFLAKQGYDVEIVSVFRYQKDMFFPLNPNVKVSVLNSRLKSAVKNRNLAIRLLDRSNSIFIHPDDEAYKFFSLVTDIKLIKWIKSIRNSVIITTRPSFNILAAKYAHPSNILIGQEHLNFSIYPDKLKKAILKYYPKLDYLLTLTDKDTIRYKQLFNNKNVQVRKIPNSLPPLKKVKSSLNEKIIISAGRLVPQKGYDLLIQAFTLIKDKHPDWIIKIFGKGRDKSFLEELIHETETYNNIFILPPTPNIEEEFARSSIFALSSRYEGFGMVLVEAMAVGLPIVSFDCPEGPGEIITNNEDGFLVEEGNIEEFANKLDILMSNQELRIKMGNAALKNVERFSIEVIGKLWLQLLDDIGIKR</sequence>
<name>A0A150MC05_9BACI</name>
<evidence type="ECO:0000313" key="2">
    <source>
        <dbReference type="EMBL" id="KYD22073.1"/>
    </source>
</evidence>
<dbReference type="PANTHER" id="PTHR12526">
    <property type="entry name" value="GLYCOSYLTRANSFERASE"/>
    <property type="match status" value="1"/>
</dbReference>
<proteinExistence type="predicted"/>
<dbReference type="STRING" id="301148.B4135_1418"/>
<evidence type="ECO:0000313" key="3">
    <source>
        <dbReference type="Proteomes" id="UP000075683"/>
    </source>
</evidence>
<comment type="caution">
    <text evidence="2">The sequence shown here is derived from an EMBL/GenBank/DDBJ whole genome shotgun (WGS) entry which is preliminary data.</text>
</comment>
<dbReference type="PANTHER" id="PTHR12526:SF630">
    <property type="entry name" value="GLYCOSYLTRANSFERASE"/>
    <property type="match status" value="1"/>
</dbReference>
<evidence type="ECO:0000259" key="1">
    <source>
        <dbReference type="Pfam" id="PF00534"/>
    </source>
</evidence>
<reference evidence="2 3" key="1">
    <citation type="submission" date="2016-01" db="EMBL/GenBank/DDBJ databases">
        <title>Draft Genome Sequences of Seven Thermophilic Sporeformers Isolated from Foods.</title>
        <authorList>
            <person name="Berendsen E.M."/>
            <person name="Wells-Bennik M.H."/>
            <person name="Krawcyk A.O."/>
            <person name="De Jong A."/>
            <person name="Holsappel S."/>
            <person name="Eijlander R.T."/>
            <person name="Kuipers O.P."/>
        </authorList>
    </citation>
    <scope>NUCLEOTIDE SEQUENCE [LARGE SCALE GENOMIC DNA]</scope>
    <source>
        <strain evidence="2 3">B4135</strain>
    </source>
</reference>
<dbReference type="OrthoDB" id="9787617at2"/>
<dbReference type="AlphaFoldDB" id="A0A150MC05"/>
<dbReference type="PATRIC" id="fig|301148.3.peg.827"/>
<dbReference type="SUPFAM" id="SSF53756">
    <property type="entry name" value="UDP-Glycosyltransferase/glycogen phosphorylase"/>
    <property type="match status" value="1"/>
</dbReference>
<dbReference type="CDD" id="cd03820">
    <property type="entry name" value="GT4_AmsD-like"/>
    <property type="match status" value="1"/>
</dbReference>
<dbReference type="EMBL" id="LQYT01000013">
    <property type="protein sequence ID" value="KYD22073.1"/>
    <property type="molecule type" value="Genomic_DNA"/>
</dbReference>
<protein>
    <recommendedName>
        <fullName evidence="1">Glycosyl transferase family 1 domain-containing protein</fullName>
    </recommendedName>
</protein>
<organism evidence="2 3">
    <name type="scientific">Caldibacillus debilis</name>
    <dbReference type="NCBI Taxonomy" id="301148"/>
    <lineage>
        <taxon>Bacteria</taxon>
        <taxon>Bacillati</taxon>
        <taxon>Bacillota</taxon>
        <taxon>Bacilli</taxon>
        <taxon>Bacillales</taxon>
        <taxon>Bacillaceae</taxon>
        <taxon>Caldibacillus</taxon>
    </lineage>
</organism>
<gene>
    <name evidence="2" type="ORF">B4135_1418</name>
</gene>
<dbReference type="Pfam" id="PF00534">
    <property type="entry name" value="Glycos_transf_1"/>
    <property type="match status" value="1"/>
</dbReference>
<feature type="domain" description="Glycosyl transferase family 1" evidence="1">
    <location>
        <begin position="200"/>
        <end position="360"/>
    </location>
</feature>